<dbReference type="Proteomes" id="UP001061958">
    <property type="component" value="Unassembled WGS sequence"/>
</dbReference>
<organism evidence="2 3">
    <name type="scientific">Galdieria partita</name>
    <dbReference type="NCBI Taxonomy" id="83374"/>
    <lineage>
        <taxon>Eukaryota</taxon>
        <taxon>Rhodophyta</taxon>
        <taxon>Bangiophyceae</taxon>
        <taxon>Galdieriales</taxon>
        <taxon>Galdieriaceae</taxon>
        <taxon>Galdieria</taxon>
    </lineage>
</organism>
<dbReference type="AlphaFoldDB" id="A0A9C7PQ64"/>
<dbReference type="EMBL" id="BQMJ01000002">
    <property type="protein sequence ID" value="GJQ08504.1"/>
    <property type="molecule type" value="Genomic_DNA"/>
</dbReference>
<gene>
    <name evidence="2" type="ORF">GpartN1_g295.t1</name>
</gene>
<protein>
    <submittedName>
        <fullName evidence="2">Uncharacterized protein</fullName>
    </submittedName>
</protein>
<accession>A0A9C7PQ64</accession>
<keyword evidence="3" id="KW-1185">Reference proteome</keyword>
<evidence type="ECO:0000256" key="1">
    <source>
        <dbReference type="SAM" id="MobiDB-lite"/>
    </source>
</evidence>
<feature type="region of interest" description="Disordered" evidence="1">
    <location>
        <begin position="105"/>
        <end position="124"/>
    </location>
</feature>
<evidence type="ECO:0000313" key="3">
    <source>
        <dbReference type="Proteomes" id="UP001061958"/>
    </source>
</evidence>
<reference evidence="2" key="1">
    <citation type="journal article" date="2022" name="Proc. Natl. Acad. Sci. U.S.A.">
        <title>Life cycle and functional genomics of the unicellular red alga Galdieria for elucidating algal and plant evolution and industrial use.</title>
        <authorList>
            <person name="Hirooka S."/>
            <person name="Itabashi T."/>
            <person name="Ichinose T.M."/>
            <person name="Onuma R."/>
            <person name="Fujiwara T."/>
            <person name="Yamashita S."/>
            <person name="Jong L.W."/>
            <person name="Tomita R."/>
            <person name="Iwane A.H."/>
            <person name="Miyagishima S.Y."/>
        </authorList>
    </citation>
    <scope>NUCLEOTIDE SEQUENCE</scope>
    <source>
        <strain evidence="2">NBRC 102759</strain>
    </source>
</reference>
<comment type="caution">
    <text evidence="2">The sequence shown here is derived from an EMBL/GenBank/DDBJ whole genome shotgun (WGS) entry which is preliminary data.</text>
</comment>
<sequence length="231" mass="26249">MQVAPTHLCRTVGFRRLRRMVNEAYLASFLDSHFPYAQVGEDWNSRGLSIEDFRVSWKNALDEVVTSREGLAAFEPLRNVTEEEEKKYLLTLSLERKGVVASKRKHQSQALEEEKEDSTTSHLGRHGLCKMDRRVYSFLTRNPSALPIVTEIESRVLALYPMGGYVMLDSPFELFLAQGIAQFYGFKSQRSGIDGVGRQVLLLEQKHVDANKTPPVYLTSILSSSMQSAFR</sequence>
<name>A0A9C7PQ64_9RHOD</name>
<reference evidence="2" key="2">
    <citation type="submission" date="2022-01" db="EMBL/GenBank/DDBJ databases">
        <authorList>
            <person name="Hirooka S."/>
            <person name="Miyagishima S.Y."/>
        </authorList>
    </citation>
    <scope>NUCLEOTIDE SEQUENCE</scope>
    <source>
        <strain evidence="2">NBRC 102759</strain>
    </source>
</reference>
<proteinExistence type="predicted"/>
<dbReference type="OrthoDB" id="10356570at2759"/>
<evidence type="ECO:0000313" key="2">
    <source>
        <dbReference type="EMBL" id="GJQ08504.1"/>
    </source>
</evidence>